<organism evidence="1 2">
    <name type="scientific">Streptomyces violaceusniger</name>
    <dbReference type="NCBI Taxonomy" id="68280"/>
    <lineage>
        <taxon>Bacteria</taxon>
        <taxon>Bacillati</taxon>
        <taxon>Actinomycetota</taxon>
        <taxon>Actinomycetes</taxon>
        <taxon>Kitasatosporales</taxon>
        <taxon>Streptomycetaceae</taxon>
        <taxon>Streptomyces</taxon>
        <taxon>Streptomyces violaceusniger group</taxon>
    </lineage>
</organism>
<sequence length="100" mass="10945">MAVGKVSFEDCPMLTWSLGWMGDLLPNSPPTSWIARLLITSLVFMLDCVPDPVCHTYNGKWSSSLPAMTSSATRRIRSAFQAGSRPARPLTTAAAFLTWP</sequence>
<name>A0A4D4KNV3_STRVO</name>
<accession>A0A4D4KNV3</accession>
<reference evidence="1 2" key="1">
    <citation type="journal article" date="2020" name="Int. J. Syst. Evol. Microbiol.">
        <title>Reclassification of Streptomyces castelarensis and Streptomyces sporoclivatus as later heterotypic synonyms of Streptomyces antimycoticus.</title>
        <authorList>
            <person name="Komaki H."/>
            <person name="Tamura T."/>
        </authorList>
    </citation>
    <scope>NUCLEOTIDE SEQUENCE [LARGE SCALE GENOMIC DNA]</scope>
    <source>
        <strain evidence="1 2">NBRC 13459</strain>
    </source>
</reference>
<dbReference type="AlphaFoldDB" id="A0A4D4KNV3"/>
<dbReference type="Proteomes" id="UP000301309">
    <property type="component" value="Unassembled WGS sequence"/>
</dbReference>
<dbReference type="EMBL" id="BJHW01000001">
    <property type="protein sequence ID" value="GDY50302.1"/>
    <property type="molecule type" value="Genomic_DNA"/>
</dbReference>
<protein>
    <submittedName>
        <fullName evidence="1">Uncharacterized protein</fullName>
    </submittedName>
</protein>
<keyword evidence="2" id="KW-1185">Reference proteome</keyword>
<comment type="caution">
    <text evidence="1">The sequence shown here is derived from an EMBL/GenBank/DDBJ whole genome shotgun (WGS) entry which is preliminary data.</text>
</comment>
<evidence type="ECO:0000313" key="1">
    <source>
        <dbReference type="EMBL" id="GDY50302.1"/>
    </source>
</evidence>
<gene>
    <name evidence="1" type="ORF">SVIO_009250</name>
</gene>
<proteinExistence type="predicted"/>
<evidence type="ECO:0000313" key="2">
    <source>
        <dbReference type="Proteomes" id="UP000301309"/>
    </source>
</evidence>